<dbReference type="PANTHER" id="PTHR33320:SF30">
    <property type="entry name" value="OS04G0606200 PROTEIN"/>
    <property type="match status" value="1"/>
</dbReference>
<proteinExistence type="predicted"/>
<organism evidence="1 2">
    <name type="scientific">Punica granatum</name>
    <name type="common">Pomegranate</name>
    <dbReference type="NCBI Taxonomy" id="22663"/>
    <lineage>
        <taxon>Eukaryota</taxon>
        <taxon>Viridiplantae</taxon>
        <taxon>Streptophyta</taxon>
        <taxon>Embryophyta</taxon>
        <taxon>Tracheophyta</taxon>
        <taxon>Spermatophyta</taxon>
        <taxon>Magnoliopsida</taxon>
        <taxon>eudicotyledons</taxon>
        <taxon>Gunneridae</taxon>
        <taxon>Pentapetalae</taxon>
        <taxon>rosids</taxon>
        <taxon>malvids</taxon>
        <taxon>Myrtales</taxon>
        <taxon>Lythraceae</taxon>
        <taxon>Punica</taxon>
    </lineage>
</organism>
<evidence type="ECO:0000313" key="2">
    <source>
        <dbReference type="Proteomes" id="UP000233551"/>
    </source>
</evidence>
<name>A0A2I0J9C6_PUNGR</name>
<evidence type="ECO:0008006" key="3">
    <source>
        <dbReference type="Google" id="ProtNLM"/>
    </source>
</evidence>
<sequence>MDSYKSEIYAGMDSGFRSEKGRNLKQTNKKRDGHRQRMCLVCGCEEEEREIGRQQASGACPHCGGKVQAVDVETHWRFCFLPVCFSFKRKYYCSLCSKRLVLYQ</sequence>
<dbReference type="PANTHER" id="PTHR33320">
    <property type="entry name" value="METHIONYL-TRNA SYNTHETASE"/>
    <property type="match status" value="1"/>
</dbReference>
<dbReference type="AlphaFoldDB" id="A0A2I0J9C6"/>
<dbReference type="Proteomes" id="UP000233551">
    <property type="component" value="Unassembled WGS sequence"/>
</dbReference>
<evidence type="ECO:0000313" key="1">
    <source>
        <dbReference type="EMBL" id="PKI52623.1"/>
    </source>
</evidence>
<comment type="caution">
    <text evidence="1">The sequence shown here is derived from an EMBL/GenBank/DDBJ whole genome shotgun (WGS) entry which is preliminary data.</text>
</comment>
<protein>
    <recommendedName>
        <fullName evidence="3">Zinc-ribbon 15 domain-containing protein</fullName>
    </recommendedName>
</protein>
<gene>
    <name evidence="1" type="ORF">CRG98_026963</name>
</gene>
<keyword evidence="2" id="KW-1185">Reference proteome</keyword>
<dbReference type="EMBL" id="PGOL01001924">
    <property type="protein sequence ID" value="PKI52623.1"/>
    <property type="molecule type" value="Genomic_DNA"/>
</dbReference>
<accession>A0A2I0J9C6</accession>
<reference evidence="1 2" key="1">
    <citation type="submission" date="2017-11" db="EMBL/GenBank/DDBJ databases">
        <title>De-novo sequencing of pomegranate (Punica granatum L.) genome.</title>
        <authorList>
            <person name="Akparov Z."/>
            <person name="Amiraslanov A."/>
            <person name="Hajiyeva S."/>
            <person name="Abbasov M."/>
            <person name="Kaur K."/>
            <person name="Hamwieh A."/>
            <person name="Solovyev V."/>
            <person name="Salamov A."/>
            <person name="Braich B."/>
            <person name="Kosarev P."/>
            <person name="Mahmoud A."/>
            <person name="Hajiyev E."/>
            <person name="Babayeva S."/>
            <person name="Izzatullayeva V."/>
            <person name="Mammadov A."/>
            <person name="Mammadov A."/>
            <person name="Sharifova S."/>
            <person name="Ojaghi J."/>
            <person name="Eynullazada K."/>
            <person name="Bayramov B."/>
            <person name="Abdulazimova A."/>
            <person name="Shahmuradov I."/>
        </authorList>
    </citation>
    <scope>NUCLEOTIDE SEQUENCE [LARGE SCALE GENOMIC DNA]</scope>
    <source>
        <strain evidence="2">cv. AG2017</strain>
        <tissue evidence="1">Leaf</tissue>
    </source>
</reference>